<dbReference type="OrthoDB" id="145388at2"/>
<evidence type="ECO:0000256" key="6">
    <source>
        <dbReference type="ARBA" id="ARBA00023136"/>
    </source>
</evidence>
<feature type="transmembrane region" description="Helical" evidence="7">
    <location>
        <begin position="77"/>
        <end position="97"/>
    </location>
</feature>
<accession>A0A1H3C4Y5</accession>
<dbReference type="InterPro" id="IPR036259">
    <property type="entry name" value="MFS_trans_sf"/>
</dbReference>
<feature type="transmembrane region" description="Helical" evidence="7">
    <location>
        <begin position="154"/>
        <end position="176"/>
    </location>
</feature>
<keyword evidence="3" id="KW-1003">Cell membrane</keyword>
<sequence>MSLFAANRNYRLLFSATAVSNLGDGISALAFPWLATLITRDPLLIAAVAAATRLPWLLFSLPAGVITDRMDRQRLMVGADVLRTVLTMGVIGLILSAPPMPLANDAAEALSLIIGLCAAAFLLGSAEVLRDNAAQTALPSVVDKQDLERANGQLWSIEQIMGQFVGPPVAGLLIALAVPAPFLVDAATFGVAAFLVWQIAMMPRVRVHTVDGFWSQLREGAVWMQGQPLILRLALMLGVLNFVIMMSATMLVLLSQEIMGLDAAGHGFLLTAGAAGGVFGGMVGPRLVRRFGAQACVLGALAIFPLPFVILALTSNAWLAGCALFLEMASGITWNVVTVSLRQRLIPDALLGRVNSIYRFFGWGSIPLGALFAGFLVTTLEGDIGREAALRTPYVFGAIVCVGLALYGALRLRLPRT</sequence>
<keyword evidence="2" id="KW-0813">Transport</keyword>
<dbReference type="InterPro" id="IPR010290">
    <property type="entry name" value="TM_effector"/>
</dbReference>
<comment type="subcellular location">
    <subcellularLocation>
        <location evidence="1">Cell membrane</location>
        <topology evidence="1">Multi-pass membrane protein</topology>
    </subcellularLocation>
</comment>
<dbReference type="EMBL" id="FNOI01000008">
    <property type="protein sequence ID" value="SDX48694.1"/>
    <property type="molecule type" value="Genomic_DNA"/>
</dbReference>
<dbReference type="Pfam" id="PF05977">
    <property type="entry name" value="MFS_3"/>
    <property type="match status" value="1"/>
</dbReference>
<evidence type="ECO:0000256" key="1">
    <source>
        <dbReference type="ARBA" id="ARBA00004651"/>
    </source>
</evidence>
<keyword evidence="4 7" id="KW-0812">Transmembrane</keyword>
<feature type="transmembrane region" description="Helical" evidence="7">
    <location>
        <begin position="291"/>
        <end position="311"/>
    </location>
</feature>
<protein>
    <submittedName>
        <fullName evidence="9">Transmembrane secretion effector</fullName>
    </submittedName>
</protein>
<feature type="transmembrane region" description="Helical" evidence="7">
    <location>
        <begin position="12"/>
        <end position="31"/>
    </location>
</feature>
<dbReference type="Proteomes" id="UP000199441">
    <property type="component" value="Unassembled WGS sequence"/>
</dbReference>
<evidence type="ECO:0000256" key="4">
    <source>
        <dbReference type="ARBA" id="ARBA00022692"/>
    </source>
</evidence>
<keyword evidence="6 7" id="KW-0472">Membrane</keyword>
<evidence type="ECO:0000256" key="3">
    <source>
        <dbReference type="ARBA" id="ARBA00022475"/>
    </source>
</evidence>
<proteinExistence type="predicted"/>
<feature type="transmembrane region" description="Helical" evidence="7">
    <location>
        <begin position="109"/>
        <end position="129"/>
    </location>
</feature>
<evidence type="ECO:0000256" key="5">
    <source>
        <dbReference type="ARBA" id="ARBA00022989"/>
    </source>
</evidence>
<reference evidence="10" key="1">
    <citation type="submission" date="2016-10" db="EMBL/GenBank/DDBJ databases">
        <authorList>
            <person name="Varghese N."/>
            <person name="Submissions S."/>
        </authorList>
    </citation>
    <scope>NUCLEOTIDE SEQUENCE [LARGE SCALE GENOMIC DNA]</scope>
    <source>
        <strain evidence="10">DSM 26922</strain>
    </source>
</reference>
<feature type="domain" description="Major facilitator superfamily (MFS) profile" evidence="8">
    <location>
        <begin position="227"/>
        <end position="417"/>
    </location>
</feature>
<evidence type="ECO:0000256" key="2">
    <source>
        <dbReference type="ARBA" id="ARBA00022448"/>
    </source>
</evidence>
<evidence type="ECO:0000259" key="8">
    <source>
        <dbReference type="PROSITE" id="PS50850"/>
    </source>
</evidence>
<dbReference type="PANTHER" id="PTHR23513:SF11">
    <property type="entry name" value="STAPHYLOFERRIN A TRANSPORTER"/>
    <property type="match status" value="1"/>
</dbReference>
<dbReference type="SUPFAM" id="SSF103473">
    <property type="entry name" value="MFS general substrate transporter"/>
    <property type="match status" value="1"/>
</dbReference>
<feature type="transmembrane region" description="Helical" evidence="7">
    <location>
        <begin position="233"/>
        <end position="254"/>
    </location>
</feature>
<feature type="transmembrane region" description="Helical" evidence="7">
    <location>
        <begin position="360"/>
        <end position="380"/>
    </location>
</feature>
<dbReference type="PROSITE" id="PS50850">
    <property type="entry name" value="MFS"/>
    <property type="match status" value="1"/>
</dbReference>
<feature type="transmembrane region" description="Helical" evidence="7">
    <location>
        <begin position="43"/>
        <end position="65"/>
    </location>
</feature>
<gene>
    <name evidence="9" type="ORF">SAMN04488001_3329</name>
</gene>
<dbReference type="RefSeq" id="WP_089948046.1">
    <property type="nucleotide sequence ID" value="NZ_FNOI01000008.1"/>
</dbReference>
<dbReference type="AlphaFoldDB" id="A0A1H3C4Y5"/>
<dbReference type="GO" id="GO:0022857">
    <property type="term" value="F:transmembrane transporter activity"/>
    <property type="evidence" value="ECO:0007669"/>
    <property type="project" value="InterPro"/>
</dbReference>
<dbReference type="PANTHER" id="PTHR23513">
    <property type="entry name" value="INTEGRAL MEMBRANE EFFLUX PROTEIN-RELATED"/>
    <property type="match status" value="1"/>
</dbReference>
<dbReference type="GO" id="GO:0005886">
    <property type="term" value="C:plasma membrane"/>
    <property type="evidence" value="ECO:0007669"/>
    <property type="project" value="UniProtKB-SubCell"/>
</dbReference>
<evidence type="ECO:0000313" key="10">
    <source>
        <dbReference type="Proteomes" id="UP000199441"/>
    </source>
</evidence>
<dbReference type="STRING" id="670155.SAMN04488001_3329"/>
<feature type="transmembrane region" description="Helical" evidence="7">
    <location>
        <begin position="392"/>
        <end position="410"/>
    </location>
</feature>
<dbReference type="CDD" id="cd06173">
    <property type="entry name" value="MFS_MefA_like"/>
    <property type="match status" value="1"/>
</dbReference>
<evidence type="ECO:0000313" key="9">
    <source>
        <dbReference type="EMBL" id="SDX48694.1"/>
    </source>
</evidence>
<evidence type="ECO:0000256" key="7">
    <source>
        <dbReference type="SAM" id="Phobius"/>
    </source>
</evidence>
<keyword evidence="10" id="KW-1185">Reference proteome</keyword>
<name>A0A1H3C4Y5_9RHOB</name>
<organism evidence="9 10">
    <name type="scientific">Litoreibacter albidus</name>
    <dbReference type="NCBI Taxonomy" id="670155"/>
    <lineage>
        <taxon>Bacteria</taxon>
        <taxon>Pseudomonadati</taxon>
        <taxon>Pseudomonadota</taxon>
        <taxon>Alphaproteobacteria</taxon>
        <taxon>Rhodobacterales</taxon>
        <taxon>Roseobacteraceae</taxon>
        <taxon>Litoreibacter</taxon>
    </lineage>
</organism>
<dbReference type="Gene3D" id="1.20.1250.20">
    <property type="entry name" value="MFS general substrate transporter like domains"/>
    <property type="match status" value="1"/>
</dbReference>
<feature type="transmembrane region" description="Helical" evidence="7">
    <location>
        <begin position="317"/>
        <end position="339"/>
    </location>
</feature>
<dbReference type="InterPro" id="IPR020846">
    <property type="entry name" value="MFS_dom"/>
</dbReference>
<feature type="transmembrane region" description="Helical" evidence="7">
    <location>
        <begin position="182"/>
        <end position="200"/>
    </location>
</feature>
<feature type="transmembrane region" description="Helical" evidence="7">
    <location>
        <begin position="266"/>
        <end position="284"/>
    </location>
</feature>
<keyword evidence="5 7" id="KW-1133">Transmembrane helix</keyword>